<dbReference type="Pfam" id="PF00069">
    <property type="entry name" value="Pkinase"/>
    <property type="match status" value="1"/>
</dbReference>
<dbReference type="GO" id="GO:0005737">
    <property type="term" value="C:cytoplasm"/>
    <property type="evidence" value="ECO:0007669"/>
    <property type="project" value="TreeGrafter"/>
</dbReference>
<sequence length="433" mass="48926">MHTLKALKEGSLFGIKKLTLAEELTEFPKEIYNLAETLEVLDMTNNNLSSLPSDFTKLKNLKILFLSNNQFQEFPAVLANCSKLSMIGFRNNQIHYLPENALPLGTRWLILTDNNLTKLPDSIGNLFYLQKMMLSGNELRSLPTSLSKCQNLELLRIAVNRLKEFPICLLALPKLSWLAYSGNPFCTKHPRTKNKLDEVQWDKLVIEKLLGEGASGHIYAAMYNNKKVAVKIFKGAITSDGLPEEEMNINIAMGSHVHLIDALALVIDHPEGKNVLMLELIPEEYVNLGFPPTLATCSRDVYAKDLSFSLNQVISILQGMVKAAFHMHRGGIMHGDFYAHNIMINKDAHAILGDFGGASYFEPKEKIISNALERLEVRAYGCLIEELLNLCTYDTGDNLEREKLLKLQIRCMHSNISERPLFEEILVEMLYLE</sequence>
<dbReference type="GO" id="GO:0005524">
    <property type="term" value="F:ATP binding"/>
    <property type="evidence" value="ECO:0007669"/>
    <property type="project" value="UniProtKB-UniRule"/>
</dbReference>
<dbReference type="InterPro" id="IPR001611">
    <property type="entry name" value="Leu-rich_rpt"/>
</dbReference>
<keyword evidence="5" id="KW-0808">Transferase</keyword>
<dbReference type="AlphaFoldDB" id="A0A6S6T4Z7"/>
<evidence type="ECO:0000313" key="5">
    <source>
        <dbReference type="EMBL" id="CAA6811665.1"/>
    </source>
</evidence>
<dbReference type="PANTHER" id="PTHR48051">
    <property type="match status" value="1"/>
</dbReference>
<keyword evidence="3" id="KW-0067">ATP-binding</keyword>
<dbReference type="InterPro" id="IPR003591">
    <property type="entry name" value="Leu-rich_rpt_typical-subtyp"/>
</dbReference>
<dbReference type="Gene3D" id="3.80.10.10">
    <property type="entry name" value="Ribonuclease Inhibitor"/>
    <property type="match status" value="2"/>
</dbReference>
<name>A0A6S6T4Z7_9BACT</name>
<dbReference type="GO" id="GO:0004674">
    <property type="term" value="F:protein serine/threonine kinase activity"/>
    <property type="evidence" value="ECO:0007669"/>
    <property type="project" value="UniProtKB-KW"/>
</dbReference>
<dbReference type="InterPro" id="IPR032675">
    <property type="entry name" value="LRR_dom_sf"/>
</dbReference>
<dbReference type="InterPro" id="IPR000719">
    <property type="entry name" value="Prot_kinase_dom"/>
</dbReference>
<keyword evidence="5" id="KW-0418">Kinase</keyword>
<feature type="binding site" evidence="3">
    <location>
        <position position="231"/>
    </location>
    <ligand>
        <name>ATP</name>
        <dbReference type="ChEBI" id="CHEBI:30616"/>
    </ligand>
</feature>
<keyword evidence="1" id="KW-0433">Leucine-rich repeat</keyword>
<dbReference type="Gene3D" id="3.30.200.20">
    <property type="entry name" value="Phosphorylase Kinase, domain 1"/>
    <property type="match status" value="1"/>
</dbReference>
<evidence type="ECO:0000256" key="3">
    <source>
        <dbReference type="PROSITE-ProRule" id="PRU10141"/>
    </source>
</evidence>
<reference evidence="5" key="1">
    <citation type="submission" date="2020-01" db="EMBL/GenBank/DDBJ databases">
        <authorList>
            <person name="Meier V. D."/>
            <person name="Meier V D."/>
        </authorList>
    </citation>
    <scope>NUCLEOTIDE SEQUENCE</scope>
    <source>
        <strain evidence="5">HLG_WM_MAG_05</strain>
    </source>
</reference>
<dbReference type="InterPro" id="IPR017441">
    <property type="entry name" value="Protein_kinase_ATP_BS"/>
</dbReference>
<evidence type="ECO:0000256" key="2">
    <source>
        <dbReference type="ARBA" id="ARBA00022737"/>
    </source>
</evidence>
<dbReference type="PANTHER" id="PTHR48051:SF1">
    <property type="entry name" value="RAS SUPPRESSOR PROTEIN 1"/>
    <property type="match status" value="1"/>
</dbReference>
<proteinExistence type="predicted"/>
<accession>A0A6S6T4Z7</accession>
<evidence type="ECO:0000256" key="1">
    <source>
        <dbReference type="ARBA" id="ARBA00022614"/>
    </source>
</evidence>
<keyword evidence="5" id="KW-0723">Serine/threonine-protein kinase</keyword>
<keyword evidence="2" id="KW-0677">Repeat</keyword>
<dbReference type="Gene3D" id="1.10.510.10">
    <property type="entry name" value="Transferase(Phosphotransferase) domain 1"/>
    <property type="match status" value="1"/>
</dbReference>
<dbReference type="SMART" id="SM00369">
    <property type="entry name" value="LRR_TYP"/>
    <property type="match status" value="3"/>
</dbReference>
<dbReference type="PROSITE" id="PS00107">
    <property type="entry name" value="PROTEIN_KINASE_ATP"/>
    <property type="match status" value="1"/>
</dbReference>
<dbReference type="PROSITE" id="PS51450">
    <property type="entry name" value="LRR"/>
    <property type="match status" value="1"/>
</dbReference>
<dbReference type="SUPFAM" id="SSF52058">
    <property type="entry name" value="L domain-like"/>
    <property type="match status" value="1"/>
</dbReference>
<keyword evidence="3" id="KW-0547">Nucleotide-binding</keyword>
<dbReference type="Pfam" id="PF13855">
    <property type="entry name" value="LRR_8"/>
    <property type="match status" value="1"/>
</dbReference>
<dbReference type="PROSITE" id="PS50011">
    <property type="entry name" value="PROTEIN_KINASE_DOM"/>
    <property type="match status" value="1"/>
</dbReference>
<gene>
    <name evidence="5" type="ORF">HELGO_WM4056</name>
</gene>
<dbReference type="InterPro" id="IPR050216">
    <property type="entry name" value="LRR_domain-containing"/>
</dbReference>
<organism evidence="5">
    <name type="scientific">uncultured Sulfurovum sp</name>
    <dbReference type="NCBI Taxonomy" id="269237"/>
    <lineage>
        <taxon>Bacteria</taxon>
        <taxon>Pseudomonadati</taxon>
        <taxon>Campylobacterota</taxon>
        <taxon>Epsilonproteobacteria</taxon>
        <taxon>Campylobacterales</taxon>
        <taxon>Sulfurovaceae</taxon>
        <taxon>Sulfurovum</taxon>
        <taxon>environmental samples</taxon>
    </lineage>
</organism>
<dbReference type="SMART" id="SM00364">
    <property type="entry name" value="LRR_BAC"/>
    <property type="match status" value="5"/>
</dbReference>
<dbReference type="EMBL" id="CACVAU010000038">
    <property type="protein sequence ID" value="CAA6811665.1"/>
    <property type="molecule type" value="Genomic_DNA"/>
</dbReference>
<feature type="domain" description="Protein kinase" evidence="4">
    <location>
        <begin position="204"/>
        <end position="433"/>
    </location>
</feature>
<protein>
    <submittedName>
        <fullName evidence="5">Serine/threonine protein kinase</fullName>
    </submittedName>
</protein>
<evidence type="ECO:0000259" key="4">
    <source>
        <dbReference type="PROSITE" id="PS50011"/>
    </source>
</evidence>
<dbReference type="SUPFAM" id="SSF56112">
    <property type="entry name" value="Protein kinase-like (PK-like)"/>
    <property type="match status" value="1"/>
</dbReference>
<dbReference type="InterPro" id="IPR011009">
    <property type="entry name" value="Kinase-like_dom_sf"/>
</dbReference>